<reference evidence="3" key="2">
    <citation type="journal article" date="2014" name="Genome Announc.">
        <title>Draft Genome Sequence of a Novel Lactobacillus salivarius Strain Isolated from Piglet.</title>
        <authorList>
            <person name="Mackenzie D.A."/>
            <person name="McLay K."/>
            <person name="Roos S."/>
            <person name="Walter J."/>
            <person name="Swarbreck D."/>
            <person name="Drou N."/>
            <person name="Crossman L.C."/>
            <person name="Juge N."/>
        </authorList>
    </citation>
    <scope>NUCLEOTIDE SEQUENCE [LARGE SCALE GENOMIC DNA]</scope>
    <source>
        <strain>cp400</strain>
    </source>
</reference>
<gene>
    <name evidence="3" type="ORF">LSCP400_08511</name>
</gene>
<dbReference type="Gene3D" id="3.90.176.10">
    <property type="entry name" value="Toxin ADP-ribosyltransferase, Chain A, domain 1"/>
    <property type="match status" value="1"/>
</dbReference>
<protein>
    <submittedName>
        <fullName evidence="3">Phage putative head morphogenesis protein, SPP1 gp7</fullName>
    </submittedName>
</protein>
<dbReference type="SUPFAM" id="SSF56399">
    <property type="entry name" value="ADP-ribosylation"/>
    <property type="match status" value="1"/>
</dbReference>
<reference evidence="3" key="1">
    <citation type="submission" date="2013-10" db="EMBL/GenBank/DDBJ databases">
        <authorList>
            <person name="Crossman L."/>
        </authorList>
    </citation>
    <scope>NUCLEOTIDE SEQUENCE</scope>
</reference>
<sequence>MLSKSKMQKILKEIYGANLIDRQTLDRLFNSSEKKILGYLTSFIANDSNWSGKANKDDIEEIQAELNELSKDNNLVPLVSVMIANLQNATAGDVLQARISLPLIKVAQQQHRMIDNATADVPKLLSKYSKLQAQEMPNNHKVPPNYDELLTKMIRSSWDEAHLSINRDINYTIQRIKQVAKQAASATDDNLNYAKRIDKILTGGKVGNGASGRAQSIIRTFASRALNETTFASYKARGIQYYRFLALESNTCAECQSMDGKIFKVDDATEGINRPPIHINCQCWTVPIENTNFVSGSEILEEDSKQLTKDEEAALKRYISSESYTLNDALRHGTLSKEQEKLVKDLDSALNKMPIYKGKEPLQRDYFFDKEMLKKFVTNIRDNKYFEDNAYLSTSKIHYGEGTEQVHFIINNSMTGRDISVYNSNESEVLFKRNVKFKVITNYINNGIFTFELEEMQ</sequence>
<dbReference type="NCBIfam" id="TIGR01641">
    <property type="entry name" value="phageSPP1_gp7"/>
    <property type="match status" value="1"/>
</dbReference>
<evidence type="ECO:0000259" key="2">
    <source>
        <dbReference type="Pfam" id="PF04233"/>
    </source>
</evidence>
<dbReference type="EMBL" id="CBVR010000010">
    <property type="protein sequence ID" value="CDK35045.1"/>
    <property type="molecule type" value="Genomic_DNA"/>
</dbReference>
<dbReference type="Pfam" id="PF04233">
    <property type="entry name" value="Phage_Mu_F"/>
    <property type="match status" value="1"/>
</dbReference>
<dbReference type="InterPro" id="IPR003540">
    <property type="entry name" value="ADP-ribosyltransferase"/>
</dbReference>
<dbReference type="Pfam" id="PF03496">
    <property type="entry name" value="ADPrib_exo_Tox"/>
    <property type="match status" value="1"/>
</dbReference>
<dbReference type="InterPro" id="IPR006528">
    <property type="entry name" value="Phage_head_morphogenesis_dom"/>
</dbReference>
<feature type="domain" description="Phage head morphogenesis" evidence="2">
    <location>
        <begin position="175"/>
        <end position="284"/>
    </location>
</feature>
<dbReference type="AlphaFoldDB" id="V6DN08"/>
<feature type="domain" description="ADP ribosyltransferase" evidence="1">
    <location>
        <begin position="297"/>
        <end position="441"/>
    </location>
</feature>
<name>V6DN08_9LACO</name>
<evidence type="ECO:0000313" key="3">
    <source>
        <dbReference type="EMBL" id="CDK35045.1"/>
    </source>
</evidence>
<dbReference type="GO" id="GO:0005576">
    <property type="term" value="C:extracellular region"/>
    <property type="evidence" value="ECO:0007669"/>
    <property type="project" value="InterPro"/>
</dbReference>
<evidence type="ECO:0000259" key="1">
    <source>
        <dbReference type="Pfam" id="PF03496"/>
    </source>
</evidence>
<accession>V6DN08</accession>
<organism evidence="3">
    <name type="scientific">Ligilactobacillus salivarius cp400</name>
    <dbReference type="NCBI Taxonomy" id="1273133"/>
    <lineage>
        <taxon>Bacteria</taxon>
        <taxon>Bacillati</taxon>
        <taxon>Bacillota</taxon>
        <taxon>Bacilli</taxon>
        <taxon>Lactobacillales</taxon>
        <taxon>Lactobacillaceae</taxon>
        <taxon>Ligilactobacillus</taxon>
    </lineage>
</organism>
<proteinExistence type="predicted"/>
<dbReference type="PROSITE" id="PS51996">
    <property type="entry name" value="TR_MART"/>
    <property type="match status" value="1"/>
</dbReference>
<comment type="caution">
    <text evidence="3">The sequence shown here is derived from an EMBL/GenBank/DDBJ whole genome shotgun (WGS) entry which is preliminary data.</text>
</comment>